<feature type="region of interest" description="Disordered" evidence="6">
    <location>
        <begin position="2460"/>
        <end position="2481"/>
    </location>
</feature>
<dbReference type="Bgee" id="108708103">
    <property type="expression patterns" value="Expressed in zone of skin and 6 other cell types or tissues"/>
</dbReference>
<evidence type="ECO:0000259" key="7">
    <source>
        <dbReference type="PROSITE" id="PS50915"/>
    </source>
</evidence>
<feature type="compositionally biased region" description="Polar residues" evidence="6">
    <location>
        <begin position="2534"/>
        <end position="2544"/>
    </location>
</feature>
<comment type="function">
    <text evidence="1">Crystallins are the dominant structural components of the vertebrate eye lens.</text>
</comment>
<feature type="region of interest" description="Disordered" evidence="6">
    <location>
        <begin position="2233"/>
        <end position="2254"/>
    </location>
</feature>
<dbReference type="STRING" id="8355.A0A1L8HEC5"/>
<feature type="compositionally biased region" description="Polar residues" evidence="6">
    <location>
        <begin position="2331"/>
        <end position="2354"/>
    </location>
</feature>
<feature type="region of interest" description="Disordered" evidence="6">
    <location>
        <begin position="2124"/>
        <end position="2149"/>
    </location>
</feature>
<feature type="compositionally biased region" description="Basic and acidic residues" evidence="6">
    <location>
        <begin position="1122"/>
        <end position="1137"/>
    </location>
</feature>
<dbReference type="PROSITE" id="PS50915">
    <property type="entry name" value="CRYSTALLIN_BETA_GAMMA"/>
    <property type="match status" value="8"/>
</dbReference>
<evidence type="ECO:0000313" key="8">
    <source>
        <dbReference type="Proteomes" id="UP000186698"/>
    </source>
</evidence>
<feature type="region of interest" description="Disordered" evidence="6">
    <location>
        <begin position="2522"/>
        <end position="2544"/>
    </location>
</feature>
<feature type="compositionally biased region" description="Polar residues" evidence="6">
    <location>
        <begin position="1085"/>
        <end position="1101"/>
    </location>
</feature>
<evidence type="ECO:0000313" key="10">
    <source>
        <dbReference type="Xenbase" id="XB-GENE-6488513"/>
    </source>
</evidence>
<dbReference type="Gene3D" id="2.80.10.50">
    <property type="match status" value="1"/>
</dbReference>
<comment type="subunit">
    <text evidence="3">Monomer.</text>
</comment>
<dbReference type="GeneID" id="108708103"/>
<dbReference type="Xenbase" id="XB-GENE-6488513">
    <property type="gene designation" value="crybg2.L"/>
</dbReference>
<feature type="domain" description="Beta/gamma crystallin 'Greek key'" evidence="7">
    <location>
        <begin position="2879"/>
        <end position="2924"/>
    </location>
</feature>
<feature type="compositionally biased region" description="Basic and acidic residues" evidence="6">
    <location>
        <begin position="2522"/>
        <end position="2532"/>
    </location>
</feature>
<evidence type="ECO:0000256" key="6">
    <source>
        <dbReference type="SAM" id="MobiDB-lite"/>
    </source>
</evidence>
<feature type="compositionally biased region" description="Basic and acidic residues" evidence="6">
    <location>
        <begin position="74"/>
        <end position="92"/>
    </location>
</feature>
<feature type="region of interest" description="Disordered" evidence="6">
    <location>
        <begin position="1116"/>
        <end position="1137"/>
    </location>
</feature>
<dbReference type="Proteomes" id="UP000186698">
    <property type="component" value="Chromosome 2L"/>
</dbReference>
<evidence type="ECO:0000256" key="4">
    <source>
        <dbReference type="ARBA" id="ARBA00022613"/>
    </source>
</evidence>
<dbReference type="Gene3D" id="2.60.20.10">
    <property type="entry name" value="Crystallins"/>
    <property type="match status" value="6"/>
</dbReference>
<dbReference type="PANTHER" id="PTHR11818:SF50">
    <property type="entry name" value="BETA_GAMMA CRYSTALLIN DOMAIN-CONTAINING PROTEIN 2"/>
    <property type="match status" value="1"/>
</dbReference>
<dbReference type="RefSeq" id="XP_018101930.1">
    <property type="nucleotide sequence ID" value="XM_018246441.2"/>
</dbReference>
<dbReference type="InterPro" id="IPR000772">
    <property type="entry name" value="Ricin_B_lectin"/>
</dbReference>
<feature type="compositionally biased region" description="Basic and acidic residues" evidence="6">
    <location>
        <begin position="501"/>
        <end position="522"/>
    </location>
</feature>
<dbReference type="PROSITE" id="PS50231">
    <property type="entry name" value="RICIN_B_LECTIN"/>
    <property type="match status" value="1"/>
</dbReference>
<feature type="compositionally biased region" description="Polar residues" evidence="6">
    <location>
        <begin position="316"/>
        <end position="331"/>
    </location>
</feature>
<evidence type="ECO:0000313" key="9">
    <source>
        <dbReference type="RefSeq" id="XP_018101930.1"/>
    </source>
</evidence>
<comment type="similarity">
    <text evidence="2">Belongs to the beta/gamma-crystallin family.</text>
</comment>
<feature type="domain" description="Beta/gamma crystallin 'Greek key'" evidence="7">
    <location>
        <begin position="2825"/>
        <end position="2867"/>
    </location>
</feature>
<dbReference type="CTD" id="108708103"/>
<feature type="region of interest" description="Disordered" evidence="6">
    <location>
        <begin position="316"/>
        <end position="363"/>
    </location>
</feature>
<feature type="compositionally biased region" description="Polar residues" evidence="6">
    <location>
        <begin position="533"/>
        <end position="543"/>
    </location>
</feature>
<dbReference type="InterPro" id="IPR001064">
    <property type="entry name" value="Beta/gamma_crystallin"/>
</dbReference>
<protein>
    <submittedName>
        <fullName evidence="9">Uncharacterized protein crybg2.L</fullName>
    </submittedName>
</protein>
<keyword evidence="4" id="KW-0273">Eye lens protein</keyword>
<feature type="domain" description="Beta/gamma crystallin 'Greek key'" evidence="7">
    <location>
        <begin position="3106"/>
        <end position="3149"/>
    </location>
</feature>
<dbReference type="PANTHER" id="PTHR11818">
    <property type="entry name" value="BETA/GAMMA CRYSTALLIN"/>
    <property type="match status" value="1"/>
</dbReference>
<feature type="region of interest" description="Disordered" evidence="6">
    <location>
        <begin position="2605"/>
        <end position="2645"/>
    </location>
</feature>
<dbReference type="InterPro" id="IPR011024">
    <property type="entry name" value="G_crystallin-like"/>
</dbReference>
<feature type="region of interest" description="Disordered" evidence="6">
    <location>
        <begin position="60"/>
        <end position="128"/>
    </location>
</feature>
<dbReference type="PRINTS" id="PR01367">
    <property type="entry name" value="BGCRYSTALLIN"/>
</dbReference>
<accession>A0A1L8HEC5</accession>
<feature type="domain" description="Beta/gamma crystallin 'Greek key'" evidence="7">
    <location>
        <begin position="2925"/>
        <end position="2967"/>
    </location>
</feature>
<keyword evidence="8" id="KW-1185">Reference proteome</keyword>
<evidence type="ECO:0000256" key="2">
    <source>
        <dbReference type="ARBA" id="ARBA00009646"/>
    </source>
</evidence>
<feature type="region of interest" description="Disordered" evidence="6">
    <location>
        <begin position="1081"/>
        <end position="1101"/>
    </location>
</feature>
<feature type="region of interest" description="Disordered" evidence="6">
    <location>
        <begin position="2331"/>
        <end position="2362"/>
    </location>
</feature>
<dbReference type="InterPro" id="IPR050252">
    <property type="entry name" value="Beta/Gamma-Crystallin"/>
</dbReference>
<dbReference type="OMA" id="WINTLRH"/>
<sequence>MSSGLSQLSESTLASPTIKKKGIKKRLVKLFSRSEGNLKEKYHTASDGDNCFTEDVSMSTVEEGHLVKKGRSSWSEKRGKKERSDAENERQGWGHSLPRLRYHRAEDSMSRSSKRASKTRSLSSSEMNLPAPGFLQRFGSLTWRKKKPSVLDGSGLASPESTLVDTHWSLGQLNRPVDSVSDLKDERPKSCYVEALFTESALESSDFCPKDNQNIQKNLEISATFDCLADSTVSYCSSEEDAGDKITQLQSFMSSNEKEENEQVVLPFWAQSILKEYMPEYHKPQPSPVLKKQEEGEEDKCLHGELTYNTSQVTMTEEQINSAPHSPSQSEKSLEPYQYSQTHPKCPSSENEEQDTPQLNPPYPAVQEEALAQNVTESQATPGPHKVRYEIIITMKKEGQMDETDVPELGGAMSIGEELVGPDLNLSPSLECQACGHHRAGTTALTAHAHTEQPKNYTNLEDEKISELRGGETCVRAHLDRDISLAGDEQQDLLVCEQTPEHYRSQSPNMEKKCSLDNEHSHSPGRAQPSRMVLSNNEVSRVPTNRDRNSYVGHVMDMRKVFESNGSKEDFIHNLKSVKPNSYSSVREKYTVTQNELGDLHKPIYSQVFKPPKPSLDRKGCNELFPHLARKDSVNAAQAWESSKEMNSRSVLEKDMIHLRDRDVKVKETKHKHTILPLKDLHVHPRTPTPPPDKSRTMSVFLTSPKGWRKESLRSLSPRLLHEQTDGNMDCAKPVLNKSPDKFTFTYNKDGYQNYGTDSFSAKPVEKASIKVYKGTAKEINNNVLITNPLITSKEQSENSYKMTILQDESDLNNIGESSTDRNLTLESNTLTAIYKLSERQLRDTGTREEVMLQLAEQERPMQDPAIISWEQTESPDDQSVFTKSNTIIRGESDDYYEQSNFFGTVESHITENYKVMDNPVTSDNMINMNYLTSEQPIFLDYTIPFVTTNVYKGATQDASQHCHIAESNTESVTRRNYINPPGEIITGTAVSGNTFGKTQTRSFIWDFPEYSGQWPTSMVLENIHTDYMNDNSYNGWHKAKAQMVYTSTEDESEQKEQDKPISEVLTKAGNIIISHPEVKGYRTVNKTEQSSESGENRNQANDGIAADKIGLDLGSTNQQKADNESTKQEHTKQSYDSGIHEGDLQVVVQHSVGLSEDKARISNASQNVDKTFSVVTNDKPVCTILPVGNDIENVPCLTQNALVPSKETSQKQSTIQQKELTHIHQDGIIDINPVNKEIYNHMKDEEKTHQAREMLFHILSKEISVEHVYDFREKDLEKCMANDNIDIIDLAPSMEDQADNMSDLLDVHQAGDMLVYLDTKEALVEQDNDQADFLQKPEELVGQTYDAIDIVTCVTQDSLVFAPSIEECLQQATSQPSKKFIHMHTIVEKDIMSEKEDQADSNINMNDEDKTHRVSELLFHIPSKEISVEHAYYQGERNLEKIEVANDNIDIVYITPSVENETENMSGSLAVGEAGDVLGYTYTKEASVEQDNHQAITDRLQKFEQLVDQTDNATDILTLEKETDENISKGEGDDKTDQMFDYICSAGVSEEHAFIQSKDYLIRKPKDVIDPPVIVIDESLEENQVENMRGSLAVDVAGDVLVYISTKEASVEQYNHKAITDRLQKLEQLVDQTDNATDILTLTKETDENIRWEVDDNKDQMFDYICSVNVSEEHGFIQSKEYLIQKPMDVIDPNVNVIDECLEENPEENDSGLEDEDTVDIQSYRLMTGKSVENTNEKPSSEKPVVQENHYASLTDSSSKDIQAEHIINLTAEDIKGHSNNSQNVIFFASFNEASVEHNKYKPVAINQGENVLNQSNGIISILPTDELHKQVEFITMDPKVERHSENSLLANKNDIQAIVDKYRSDYVTDDRNLLIQEAQKVENRNPTSSTGFHSHSGQISSEISSKVCQESVQDADTQASGHSIIEDKGCPDVLEPSMQKVLTNLSEQSVQLVQGSHVSNTVNVRNDITTEYTGDRYNLQIEEESSKDMEMWINTLRHLESHSGQISTEINSKVCQESMPDADTQTTGQSNIEDKGSPDVLEPSVQKVLTNLSEQSVQLEQGSQTYNTVHVSNDITTEYTGDRYNLQIQEESSKDMEMWINTLRYLESHSGKISSEINSKVCQESVPDADTQTTGQSNTEDKGSPDVLEPSVQKLLTNLSEQSVQLEQGSQTYNTVHVSNDITTEYTGDRYNLQIEEESSKDMEMWINTLRHLESHSGQISSEISSKVCQESVQDADTQTTDQSNIEDKGSPDVLEPSVQKVLTNLSEQSVQLEQGSQIYNTVHVSNDITSEYTGDRYNLQIEEESSKDMEMWINTLRHLESHSGQISSEITSKVCQESVQDADTQTTGQSNTEDKGSTDVLEPSVQKLLTNLSEQSVQFVQGSQAYNMVHVRNDITKEYTGDQYNLQSEEESSKDMAMWINTLRHLEIPEFMKYQRVPRQPRHSALSMYATLPPIKEDVCSPNSDHIDSDSLPQEKNDDLEISQDTKPILNLEHNEKKYSWEKDFEKPIQISPLEMMRKHSGEEVERTTSHKSSLTQNLSQRQESIIGSLLLSERQERKNEQNEGKSFSRLKSSLLLSSYIKPKKEPLSVNGEEEEILSDSVHTEAGSTQPNVVVPRIPESPKHPVTGTDTPPKHTVDSVPPLVSKELPCKSNLRIVSQFKASTDIWHHTKKEHGKVNPRPGKVLLFSDLGFNGKCYEINGNVSDTSEWELQETISIRVIRGGWILYEEPRFHGRRVMLLEGDAELKCPWLEHTDSNREPQTTSAFWVGSLRHVVRDFRVPKISLFLQPNGEGEKVQIEGAAPDMSEYGGTIKTESIIVHCGMWLVFSKPLYQGDPYILEPGGYPNRRSWGAEDPQVCSLEAARIGGPIVEKPNEPKLLLFQMPEFEGTCLEVTRDMNSIQGEHNLQGEKLYSVGSLKVVGGCWVGYEKEGFRGHQYLLEEGDFNDFSDWGGCTEELGSVRLIRTDFSQPEIVLYELPGCLEGPCLRLSESLADLEEAQYGTRTGSIHVLSGVWVAYENVDFSGEQYILEKGVYHNYQDWGAENGKISSVQPVIQVGGNSLHFLAKIHMFSEPNFYGDCLTCIGGHMELPELFSLQSCRVECGSWSLYEGENQSGEQYILSEGEYPTRTAMGCLTPCPLRSLKMVPLYFSIPSLSLHGLERFEGKELDFTEEVRSLQGEGYNNHVMSVSVKSGIWVVYEHSDFRGRQWLLERKQIPNWLLYSGLQRIGSLCPIRQRTVYFRLRNRNLGLFLCVAELTEDMKAARVLVTEPQDGRCLLWYYEEGRLKNQMAPHMNLQVIGQSSSGTKVVLWSESRKPIQTWNLEDSGCITSCLFKGMCLDVKGGQCYDSDHVIIWETTEDRLTQQWDLEVF</sequence>
<dbReference type="PaxDb" id="8355-A0A1L8HEC5"/>
<dbReference type="Pfam" id="PF00030">
    <property type="entry name" value="Crystall"/>
    <property type="match status" value="6"/>
</dbReference>
<feature type="compositionally biased region" description="Polar residues" evidence="6">
    <location>
        <begin position="2233"/>
        <end position="2246"/>
    </location>
</feature>
<feature type="domain" description="Beta/gamma crystallin 'Greek key'" evidence="7">
    <location>
        <begin position="2685"/>
        <end position="2724"/>
    </location>
</feature>
<organism evidence="8 9">
    <name type="scientific">Xenopus laevis</name>
    <name type="common">African clawed frog</name>
    <dbReference type="NCBI Taxonomy" id="8355"/>
    <lineage>
        <taxon>Eukaryota</taxon>
        <taxon>Metazoa</taxon>
        <taxon>Chordata</taxon>
        <taxon>Craniata</taxon>
        <taxon>Vertebrata</taxon>
        <taxon>Euteleostomi</taxon>
        <taxon>Amphibia</taxon>
        <taxon>Batrachia</taxon>
        <taxon>Anura</taxon>
        <taxon>Pipoidea</taxon>
        <taxon>Pipidae</taxon>
        <taxon>Xenopodinae</taxon>
        <taxon>Xenopus</taxon>
        <taxon>Xenopus</taxon>
    </lineage>
</organism>
<dbReference type="AGR" id="Xenbase:XB-GENE-6488513"/>
<evidence type="ECO:0000256" key="3">
    <source>
        <dbReference type="ARBA" id="ARBA00011245"/>
    </source>
</evidence>
<reference evidence="9" key="1">
    <citation type="submission" date="2025-08" db="UniProtKB">
        <authorList>
            <consortium name="RefSeq"/>
        </authorList>
    </citation>
    <scope>IDENTIFICATION</scope>
    <source>
        <strain evidence="9">J_2021</strain>
        <tissue evidence="9">Erythrocytes</tissue>
    </source>
</reference>
<feature type="region of interest" description="Disordered" evidence="6">
    <location>
        <begin position="2022"/>
        <end position="2041"/>
    </location>
</feature>
<feature type="domain" description="Beta/gamma crystallin 'Greek key'" evidence="7">
    <location>
        <begin position="2725"/>
        <end position="2778"/>
    </location>
</feature>
<dbReference type="InterPro" id="IPR035992">
    <property type="entry name" value="Ricin_B-like_lectins"/>
</dbReference>
<keyword evidence="5" id="KW-0677">Repeat</keyword>
<evidence type="ECO:0000256" key="5">
    <source>
        <dbReference type="ARBA" id="ARBA00022737"/>
    </source>
</evidence>
<feature type="domain" description="Beta/gamma crystallin 'Greek key'" evidence="7">
    <location>
        <begin position="3015"/>
        <end position="3057"/>
    </location>
</feature>
<evidence type="ECO:0000256" key="1">
    <source>
        <dbReference type="ARBA" id="ARBA00003689"/>
    </source>
</evidence>
<feature type="domain" description="Beta/gamma crystallin 'Greek key'" evidence="7">
    <location>
        <begin position="3196"/>
        <end position="3237"/>
    </location>
</feature>
<proteinExistence type="inferred from homology"/>
<dbReference type="GO" id="GO:0005212">
    <property type="term" value="F:structural constituent of eye lens"/>
    <property type="evidence" value="ECO:0007669"/>
    <property type="project" value="UniProtKB-KW"/>
</dbReference>
<gene>
    <name evidence="9 10" type="primary">crybg2.L</name>
</gene>
<dbReference type="KEGG" id="xla:108708103"/>
<dbReference type="SUPFAM" id="SSF50370">
    <property type="entry name" value="Ricin B-like lectins"/>
    <property type="match status" value="1"/>
</dbReference>
<dbReference type="Pfam" id="PF00652">
    <property type="entry name" value="Ricin_B_lectin"/>
    <property type="match status" value="1"/>
</dbReference>
<feature type="region of interest" description="Disordered" evidence="6">
    <location>
        <begin position="501"/>
        <end position="548"/>
    </location>
</feature>
<dbReference type="OrthoDB" id="8823304at2759"/>
<dbReference type="SMART" id="SM00247">
    <property type="entry name" value="XTALbg"/>
    <property type="match status" value="6"/>
</dbReference>
<dbReference type="SUPFAM" id="SSF49695">
    <property type="entry name" value="gamma-Crystallin-like"/>
    <property type="match status" value="3"/>
</dbReference>
<name>A0A1L8HEC5_XENLA</name>